<feature type="compositionally biased region" description="Pro residues" evidence="1">
    <location>
        <begin position="42"/>
        <end position="55"/>
    </location>
</feature>
<dbReference type="InterPro" id="IPR038522">
    <property type="entry name" value="T4/T6SS_DotU_sf"/>
</dbReference>
<dbReference type="Proteomes" id="UP001595528">
    <property type="component" value="Unassembled WGS sequence"/>
</dbReference>
<keyword evidence="5" id="KW-1185">Reference proteome</keyword>
<evidence type="ECO:0000313" key="4">
    <source>
        <dbReference type="EMBL" id="MFC3229488.1"/>
    </source>
</evidence>
<dbReference type="Gene3D" id="1.25.40.590">
    <property type="entry name" value="Type IV / VI secretion system, DotU"/>
    <property type="match status" value="1"/>
</dbReference>
<name>A0ABV7L4E1_9PROT</name>
<dbReference type="InterPro" id="IPR017732">
    <property type="entry name" value="T4/T6SS_DotU"/>
</dbReference>
<keyword evidence="2" id="KW-0472">Membrane</keyword>
<keyword evidence="2" id="KW-0812">Transmembrane</keyword>
<feature type="domain" description="Type IV / VI secretion system DotU" evidence="3">
    <location>
        <begin position="90"/>
        <end position="254"/>
    </location>
</feature>
<evidence type="ECO:0000313" key="5">
    <source>
        <dbReference type="Proteomes" id="UP001595528"/>
    </source>
</evidence>
<feature type="transmembrane region" description="Helical" evidence="2">
    <location>
        <begin position="240"/>
        <end position="259"/>
    </location>
</feature>
<protein>
    <submittedName>
        <fullName evidence="4">DotU family type IV/VI secretion system protein</fullName>
    </submittedName>
</protein>
<feature type="region of interest" description="Disordered" evidence="1">
    <location>
        <begin position="28"/>
        <end position="69"/>
    </location>
</feature>
<dbReference type="Pfam" id="PF09850">
    <property type="entry name" value="DotU"/>
    <property type="match status" value="1"/>
</dbReference>
<organism evidence="4 5">
    <name type="scientific">Marinibaculum pumilum</name>
    <dbReference type="NCBI Taxonomy" id="1766165"/>
    <lineage>
        <taxon>Bacteria</taxon>
        <taxon>Pseudomonadati</taxon>
        <taxon>Pseudomonadota</taxon>
        <taxon>Alphaproteobacteria</taxon>
        <taxon>Rhodospirillales</taxon>
        <taxon>Rhodospirillaceae</taxon>
        <taxon>Marinibaculum</taxon>
    </lineage>
</organism>
<reference evidence="5" key="1">
    <citation type="journal article" date="2019" name="Int. J. Syst. Evol. Microbiol.">
        <title>The Global Catalogue of Microorganisms (GCM) 10K type strain sequencing project: providing services to taxonomists for standard genome sequencing and annotation.</title>
        <authorList>
            <consortium name="The Broad Institute Genomics Platform"/>
            <consortium name="The Broad Institute Genome Sequencing Center for Infectious Disease"/>
            <person name="Wu L."/>
            <person name="Ma J."/>
        </authorList>
    </citation>
    <scope>NUCLEOTIDE SEQUENCE [LARGE SCALE GENOMIC DNA]</scope>
    <source>
        <strain evidence="5">KCTC 42964</strain>
    </source>
</reference>
<dbReference type="PANTHER" id="PTHR38033:SF1">
    <property type="entry name" value="DOTU FAMILY TYPE IV_VI SECRETION SYSTEM PROTEIN"/>
    <property type="match status" value="1"/>
</dbReference>
<dbReference type="PANTHER" id="PTHR38033">
    <property type="entry name" value="MEMBRANE PROTEIN-RELATED"/>
    <property type="match status" value="1"/>
</dbReference>
<sequence>MATAAELDVIGQFRRFYEEVREARAMAQDLDASQLVDEEDAPPPAVPQPGLPPAEPAQQEAEPKPGVASGGSRINPIISHLVAALEQQSLDFAGRGGNYGTRIFSRIIYVMAAFADDVMLSFPWPGRDDWVRNPLEARLFGSKTAGETIFHDIDDHLRAYQYGRADIAKAYLMVLALGFEGRYRERDAAPILSDYRRRLFLIAYDREPSIDTAGEVMQGEVYRHTQQGGMPQRMPYVRPWIVGCVIIAVVYVILSQIIWEFETSDLSPKIQQVLNAMGGA</sequence>
<keyword evidence="2" id="KW-1133">Transmembrane helix</keyword>
<dbReference type="RefSeq" id="WP_379903747.1">
    <property type="nucleotide sequence ID" value="NZ_JBHRTR010000032.1"/>
</dbReference>
<comment type="caution">
    <text evidence="4">The sequence shown here is derived from an EMBL/GenBank/DDBJ whole genome shotgun (WGS) entry which is preliminary data.</text>
</comment>
<evidence type="ECO:0000256" key="2">
    <source>
        <dbReference type="SAM" id="Phobius"/>
    </source>
</evidence>
<dbReference type="EMBL" id="JBHRTR010000032">
    <property type="protein sequence ID" value="MFC3229488.1"/>
    <property type="molecule type" value="Genomic_DNA"/>
</dbReference>
<evidence type="ECO:0000259" key="3">
    <source>
        <dbReference type="Pfam" id="PF09850"/>
    </source>
</evidence>
<proteinExistence type="predicted"/>
<gene>
    <name evidence="4" type="ORF">ACFOGJ_19730</name>
</gene>
<evidence type="ECO:0000256" key="1">
    <source>
        <dbReference type="SAM" id="MobiDB-lite"/>
    </source>
</evidence>
<accession>A0ABV7L4E1</accession>